<dbReference type="InterPro" id="IPR013105">
    <property type="entry name" value="TPR_2"/>
</dbReference>
<keyword evidence="2 3" id="KW-0802">TPR repeat</keyword>
<comment type="caution">
    <text evidence="5">The sequence shown here is derived from an EMBL/GenBank/DDBJ whole genome shotgun (WGS) entry which is preliminary data.</text>
</comment>
<proteinExistence type="predicted"/>
<keyword evidence="4" id="KW-0732">Signal</keyword>
<evidence type="ECO:0000256" key="3">
    <source>
        <dbReference type="PROSITE-ProRule" id="PRU00339"/>
    </source>
</evidence>
<organism evidence="5 6">
    <name type="scientific">Seonamhaeicola maritimus</name>
    <dbReference type="NCBI Taxonomy" id="2591822"/>
    <lineage>
        <taxon>Bacteria</taxon>
        <taxon>Pseudomonadati</taxon>
        <taxon>Bacteroidota</taxon>
        <taxon>Flavobacteriia</taxon>
        <taxon>Flavobacteriales</taxon>
        <taxon>Flavobacteriaceae</taxon>
    </lineage>
</organism>
<keyword evidence="1" id="KW-0677">Repeat</keyword>
<dbReference type="EMBL" id="VRKQ01000010">
    <property type="protein sequence ID" value="TXG37236.1"/>
    <property type="molecule type" value="Genomic_DNA"/>
</dbReference>
<feature type="repeat" description="TPR" evidence="3">
    <location>
        <begin position="335"/>
        <end position="368"/>
    </location>
</feature>
<dbReference type="Gene3D" id="1.25.40.10">
    <property type="entry name" value="Tetratricopeptide repeat domain"/>
    <property type="match status" value="1"/>
</dbReference>
<accession>A0A5C7GI21</accession>
<reference evidence="5 6" key="1">
    <citation type="submission" date="2019-08" db="EMBL/GenBank/DDBJ databases">
        <title>Seonamhaeicola sediminis sp. nov., isolated from marine sediment.</title>
        <authorList>
            <person name="Cao W.R."/>
        </authorList>
    </citation>
    <scope>NUCLEOTIDE SEQUENCE [LARGE SCALE GENOMIC DNA]</scope>
    <source>
        <strain evidence="5 6">1505</strain>
    </source>
</reference>
<feature type="chain" id="PRO_5023024370" evidence="4">
    <location>
        <begin position="22"/>
        <end position="461"/>
    </location>
</feature>
<dbReference type="RefSeq" id="WP_147768571.1">
    <property type="nucleotide sequence ID" value="NZ_VRKQ01000010.1"/>
</dbReference>
<evidence type="ECO:0000256" key="2">
    <source>
        <dbReference type="ARBA" id="ARBA00022803"/>
    </source>
</evidence>
<dbReference type="InterPro" id="IPR011990">
    <property type="entry name" value="TPR-like_helical_dom_sf"/>
</dbReference>
<gene>
    <name evidence="5" type="ORF">FUA22_11790</name>
</gene>
<dbReference type="Proteomes" id="UP000321080">
    <property type="component" value="Unassembled WGS sequence"/>
</dbReference>
<dbReference type="Pfam" id="PF13181">
    <property type="entry name" value="TPR_8"/>
    <property type="match status" value="1"/>
</dbReference>
<dbReference type="AlphaFoldDB" id="A0A5C7GI21"/>
<dbReference type="Pfam" id="PF07719">
    <property type="entry name" value="TPR_2"/>
    <property type="match status" value="1"/>
</dbReference>
<dbReference type="SUPFAM" id="SSF48452">
    <property type="entry name" value="TPR-like"/>
    <property type="match status" value="1"/>
</dbReference>
<feature type="signal peptide" evidence="4">
    <location>
        <begin position="1"/>
        <end position="21"/>
    </location>
</feature>
<keyword evidence="6" id="KW-1185">Reference proteome</keyword>
<dbReference type="InterPro" id="IPR019734">
    <property type="entry name" value="TPR_rpt"/>
</dbReference>
<name>A0A5C7GI21_9FLAO</name>
<dbReference type="SMART" id="SM00028">
    <property type="entry name" value="TPR"/>
    <property type="match status" value="2"/>
</dbReference>
<dbReference type="OrthoDB" id="1522899at2"/>
<evidence type="ECO:0000256" key="1">
    <source>
        <dbReference type="ARBA" id="ARBA00022737"/>
    </source>
</evidence>
<evidence type="ECO:0000313" key="6">
    <source>
        <dbReference type="Proteomes" id="UP000321080"/>
    </source>
</evidence>
<dbReference type="PROSITE" id="PS50005">
    <property type="entry name" value="TPR"/>
    <property type="match status" value="1"/>
</dbReference>
<evidence type="ECO:0000313" key="5">
    <source>
        <dbReference type="EMBL" id="TXG37236.1"/>
    </source>
</evidence>
<protein>
    <submittedName>
        <fullName evidence="5">Tetratricopeptide repeat protein</fullName>
    </submittedName>
</protein>
<sequence>MKFKIAISLVFFLAIINVSFAQKDLECKTKLSLFHPDVKSKNFDRAYEHWKFVKDSCPELSIAIYIDGEKILKDKIKRASGIDQKGFVEALVELWKTREVYFPNRTPDGEYQAKTFQIMYNYKSVLKKSNDELYNGFDKAFNTDKKTFTNPKSLYTYFSLVVTLNEEGKKTLKEVFDKYDDVNEKIETEVKNYSINLNKLIEKDDQNIVLTLKEKQRKASYESYLKNYSLISENMAKLLDKKADCPNLIQLYNRDFQAHENDSIWLKRAVSRMYYKECTEDELYEKLAIAYDKVAPSADTKFFVALVLLKKGKTKEAEKYLAQAYELETDSFKKSNLAYRIGLILKKRKSYTKARNYFRNALKLNPSSGKPHLAIADMYHDSANNCGDIPFNKRAVYWLAAKEARKASKVDPTIRNDANKFIKRYEALAPSKEMIFICGCSGQVIKISCWIQSSIIVPEIK</sequence>
<evidence type="ECO:0000256" key="4">
    <source>
        <dbReference type="SAM" id="SignalP"/>
    </source>
</evidence>